<evidence type="ECO:0000256" key="9">
    <source>
        <dbReference type="ARBA" id="ARBA00022759"/>
    </source>
</evidence>
<dbReference type="HAMAP" id="MF_00754">
    <property type="entry name" value="RNase_P_1"/>
    <property type="match status" value="1"/>
</dbReference>
<dbReference type="Proteomes" id="UP000242188">
    <property type="component" value="Unassembled WGS sequence"/>
</dbReference>
<dbReference type="PANTHER" id="PTHR13348">
    <property type="entry name" value="RIBONUCLEASE P SUBUNIT P29"/>
    <property type="match status" value="1"/>
</dbReference>
<evidence type="ECO:0000313" key="13">
    <source>
        <dbReference type="EMBL" id="OWF34763.1"/>
    </source>
</evidence>
<dbReference type="Gene3D" id="2.30.30.210">
    <property type="entry name" value="Ribonuclease P/MRP, subunit p29"/>
    <property type="match status" value="1"/>
</dbReference>
<dbReference type="GO" id="GO:0006364">
    <property type="term" value="P:rRNA processing"/>
    <property type="evidence" value="ECO:0007669"/>
    <property type="project" value="TreeGrafter"/>
</dbReference>
<dbReference type="EMBL" id="NEDP02076750">
    <property type="protein sequence ID" value="OWF34763.1"/>
    <property type="molecule type" value="Genomic_DNA"/>
</dbReference>
<keyword evidence="6" id="KW-0597">Phosphoprotein</keyword>
<dbReference type="STRING" id="6573.A0A210PE52"/>
<dbReference type="InterPro" id="IPR016848">
    <property type="entry name" value="RNase_P/MRP_Rpp29-subunit"/>
</dbReference>
<comment type="subcellular location">
    <subcellularLocation>
        <location evidence="2">Nucleus</location>
        <location evidence="2">Nucleolus</location>
    </subcellularLocation>
</comment>
<dbReference type="InterPro" id="IPR023538">
    <property type="entry name" value="RNP1"/>
</dbReference>
<dbReference type="GO" id="GO:0004519">
    <property type="term" value="F:endonuclease activity"/>
    <property type="evidence" value="ECO:0007669"/>
    <property type="project" value="UniProtKB-KW"/>
</dbReference>
<dbReference type="InterPro" id="IPR036980">
    <property type="entry name" value="RNase_P/MRP_Rpp29_sf"/>
</dbReference>
<name>A0A210PE52_MIZYE</name>
<evidence type="ECO:0000313" key="14">
    <source>
        <dbReference type="Proteomes" id="UP000242188"/>
    </source>
</evidence>
<evidence type="ECO:0000256" key="4">
    <source>
        <dbReference type="ARBA" id="ARBA00016225"/>
    </source>
</evidence>
<gene>
    <name evidence="13" type="ORF">KP79_PYT14161</name>
</gene>
<evidence type="ECO:0000256" key="5">
    <source>
        <dbReference type="ARBA" id="ARBA00022490"/>
    </source>
</evidence>
<dbReference type="InterPro" id="IPR023534">
    <property type="entry name" value="Rof/RNase_P-like"/>
</dbReference>
<comment type="subunit">
    <text evidence="12">Component of nuclear RNase P and RNase MRP ribonucleoproteins. RNase P consists of a catalytic RNA moiety and 10 different protein chains; POP1, POP4, POP5, POP7, RPP14, RPP21, RPP25, RPP30, RPP38 and RPP40. Within the RNase P complex, POP1, POP7 and RPP25 form the 'finger' subcomplex, POP5, RPP14, RPP40 and homodimeric RPP30 form the 'palm' subcomplex, and RPP21, POP4 and RPP38 form the 'wrist' subcomplex. All subunits of the RNase P complex interact with the catalytic RNA. Several subunits of RNase P are also part of the RNase MRP complex. RNase MRP consists of a catalytic RNA moiety and about 8 protein subunits; POP1, POP7, RPP25, RPP30, RPP38, RPP40 and possibly also POP4 and POP5.</text>
</comment>
<dbReference type="Pfam" id="PF01868">
    <property type="entry name" value="RNase_P-MRP_p29"/>
    <property type="match status" value="1"/>
</dbReference>
<dbReference type="AlphaFoldDB" id="A0A210PE52"/>
<sequence>MTSPLPDHVIKHSAELGLEKNWSVKKDFVDAFLKRHLPKGRLLKGEDEEIQTKYLMLDNTGVNKVTGKKRPRKKKTLSTRECRNLKIFKVEKEGQTYDSYLPLNHLWLKYMEELTNFNSFTPSKMSNVQQRLLKADLHGSILTVQKSKCPSYVGVTGILLQETRNTFLLITKENKVKYIPKQQSVFTFTLGSYQFTIYGNNFRVRSSERAVRKFKSKATVDF</sequence>
<evidence type="ECO:0000256" key="11">
    <source>
        <dbReference type="ARBA" id="ARBA00023242"/>
    </source>
</evidence>
<proteinExistence type="inferred from homology"/>
<evidence type="ECO:0000256" key="7">
    <source>
        <dbReference type="ARBA" id="ARBA00022694"/>
    </source>
</evidence>
<evidence type="ECO:0000256" key="2">
    <source>
        <dbReference type="ARBA" id="ARBA00004604"/>
    </source>
</evidence>
<protein>
    <recommendedName>
        <fullName evidence="4">Ribonuclease P protein subunit p29</fullName>
    </recommendedName>
</protein>
<keyword evidence="10" id="KW-0378">Hydrolase</keyword>
<dbReference type="OrthoDB" id="124041at2759"/>
<dbReference type="GO" id="GO:0000172">
    <property type="term" value="C:ribonuclease MRP complex"/>
    <property type="evidence" value="ECO:0007669"/>
    <property type="project" value="InterPro"/>
</dbReference>
<dbReference type="FunFam" id="2.30.30.210:FF:000001">
    <property type="entry name" value="Ribonuclease P protein subunit p29"/>
    <property type="match status" value="1"/>
</dbReference>
<accession>A0A210PE52</accession>
<dbReference type="PANTHER" id="PTHR13348:SF0">
    <property type="entry name" value="RIBONUCLEASE P PROTEIN SUBUNIT P29"/>
    <property type="match status" value="1"/>
</dbReference>
<keyword evidence="5" id="KW-0963">Cytoplasm</keyword>
<comment type="caution">
    <text evidence="13">The sequence shown here is derived from an EMBL/GenBank/DDBJ whole genome shotgun (WGS) entry which is preliminary data.</text>
</comment>
<evidence type="ECO:0000256" key="10">
    <source>
        <dbReference type="ARBA" id="ARBA00022801"/>
    </source>
</evidence>
<evidence type="ECO:0000256" key="1">
    <source>
        <dbReference type="ARBA" id="ARBA00002435"/>
    </source>
</evidence>
<evidence type="ECO:0000256" key="3">
    <source>
        <dbReference type="ARBA" id="ARBA00006181"/>
    </source>
</evidence>
<dbReference type="SUPFAM" id="SSF101744">
    <property type="entry name" value="Rof/RNase P subunit-like"/>
    <property type="match status" value="1"/>
</dbReference>
<reference evidence="13 14" key="1">
    <citation type="journal article" date="2017" name="Nat. Ecol. Evol.">
        <title>Scallop genome provides insights into evolution of bilaterian karyotype and development.</title>
        <authorList>
            <person name="Wang S."/>
            <person name="Zhang J."/>
            <person name="Jiao W."/>
            <person name="Li J."/>
            <person name="Xun X."/>
            <person name="Sun Y."/>
            <person name="Guo X."/>
            <person name="Huan P."/>
            <person name="Dong B."/>
            <person name="Zhang L."/>
            <person name="Hu X."/>
            <person name="Sun X."/>
            <person name="Wang J."/>
            <person name="Zhao C."/>
            <person name="Wang Y."/>
            <person name="Wang D."/>
            <person name="Huang X."/>
            <person name="Wang R."/>
            <person name="Lv J."/>
            <person name="Li Y."/>
            <person name="Zhang Z."/>
            <person name="Liu B."/>
            <person name="Lu W."/>
            <person name="Hui Y."/>
            <person name="Liang J."/>
            <person name="Zhou Z."/>
            <person name="Hou R."/>
            <person name="Li X."/>
            <person name="Liu Y."/>
            <person name="Li H."/>
            <person name="Ning X."/>
            <person name="Lin Y."/>
            <person name="Zhao L."/>
            <person name="Xing Q."/>
            <person name="Dou J."/>
            <person name="Li Y."/>
            <person name="Mao J."/>
            <person name="Guo H."/>
            <person name="Dou H."/>
            <person name="Li T."/>
            <person name="Mu C."/>
            <person name="Jiang W."/>
            <person name="Fu Q."/>
            <person name="Fu X."/>
            <person name="Miao Y."/>
            <person name="Liu J."/>
            <person name="Yu Q."/>
            <person name="Li R."/>
            <person name="Liao H."/>
            <person name="Li X."/>
            <person name="Kong Y."/>
            <person name="Jiang Z."/>
            <person name="Chourrout D."/>
            <person name="Li R."/>
            <person name="Bao Z."/>
        </authorList>
    </citation>
    <scope>NUCLEOTIDE SEQUENCE [LARGE SCALE GENOMIC DNA]</scope>
    <source>
        <strain evidence="13 14">PY_sf001</strain>
    </source>
</reference>
<keyword evidence="9" id="KW-0255">Endonuclease</keyword>
<keyword evidence="7" id="KW-0819">tRNA processing</keyword>
<dbReference type="GO" id="GO:0030677">
    <property type="term" value="C:ribonuclease P complex"/>
    <property type="evidence" value="ECO:0007669"/>
    <property type="project" value="InterPro"/>
</dbReference>
<dbReference type="GO" id="GO:0005730">
    <property type="term" value="C:nucleolus"/>
    <property type="evidence" value="ECO:0007669"/>
    <property type="project" value="UniProtKB-SubCell"/>
</dbReference>
<evidence type="ECO:0000256" key="8">
    <source>
        <dbReference type="ARBA" id="ARBA00022722"/>
    </source>
</evidence>
<dbReference type="GO" id="GO:0033204">
    <property type="term" value="F:ribonuclease P RNA binding"/>
    <property type="evidence" value="ECO:0007669"/>
    <property type="project" value="InterPro"/>
</dbReference>
<comment type="function">
    <text evidence="1">Component of ribonuclease P, a ribonucleoprotein complex that generates mature tRNA molecules by cleaving their 5'-ends.</text>
</comment>
<dbReference type="GO" id="GO:0001682">
    <property type="term" value="P:tRNA 5'-leader removal"/>
    <property type="evidence" value="ECO:0007669"/>
    <property type="project" value="InterPro"/>
</dbReference>
<keyword evidence="14" id="KW-1185">Reference proteome</keyword>
<keyword evidence="8" id="KW-0540">Nuclease</keyword>
<dbReference type="GO" id="GO:0016787">
    <property type="term" value="F:hydrolase activity"/>
    <property type="evidence" value="ECO:0007669"/>
    <property type="project" value="UniProtKB-KW"/>
</dbReference>
<evidence type="ECO:0000256" key="12">
    <source>
        <dbReference type="ARBA" id="ARBA00046486"/>
    </source>
</evidence>
<dbReference type="SMART" id="SM00538">
    <property type="entry name" value="POP4"/>
    <property type="match status" value="1"/>
</dbReference>
<comment type="similarity">
    <text evidence="3">Belongs to the eukaryotic/archaeal RNase P protein component 1 family.</text>
</comment>
<evidence type="ECO:0000256" key="6">
    <source>
        <dbReference type="ARBA" id="ARBA00022553"/>
    </source>
</evidence>
<dbReference type="InterPro" id="IPR002730">
    <property type="entry name" value="Rpp29/RNP1"/>
</dbReference>
<organism evidence="13 14">
    <name type="scientific">Mizuhopecten yessoensis</name>
    <name type="common">Japanese scallop</name>
    <name type="synonym">Patinopecten yessoensis</name>
    <dbReference type="NCBI Taxonomy" id="6573"/>
    <lineage>
        <taxon>Eukaryota</taxon>
        <taxon>Metazoa</taxon>
        <taxon>Spiralia</taxon>
        <taxon>Lophotrochozoa</taxon>
        <taxon>Mollusca</taxon>
        <taxon>Bivalvia</taxon>
        <taxon>Autobranchia</taxon>
        <taxon>Pteriomorphia</taxon>
        <taxon>Pectinida</taxon>
        <taxon>Pectinoidea</taxon>
        <taxon>Pectinidae</taxon>
        <taxon>Mizuhopecten</taxon>
    </lineage>
</organism>
<keyword evidence="11" id="KW-0539">Nucleus</keyword>